<protein>
    <submittedName>
        <fullName evidence="1">Uncharacterized protein</fullName>
    </submittedName>
</protein>
<organism evidence="1">
    <name type="scientific">Wolbachia endosymbiont of Oeneis ivallda</name>
    <dbReference type="NCBI Taxonomy" id="3171168"/>
    <lineage>
        <taxon>Bacteria</taxon>
        <taxon>Pseudomonadati</taxon>
        <taxon>Pseudomonadota</taxon>
        <taxon>Alphaproteobacteria</taxon>
        <taxon>Rickettsiales</taxon>
        <taxon>Anaplasmataceae</taxon>
        <taxon>Wolbachieae</taxon>
        <taxon>Wolbachia</taxon>
    </lineage>
</organism>
<name>A0AAU7YNI6_9RICK</name>
<reference evidence="1" key="1">
    <citation type="submission" date="2024-06" db="EMBL/GenBank/DDBJ databases">
        <title>Genome assembly of the Oeneis chryxus ivallda.</title>
        <authorList>
            <person name="MacDonald Z."/>
            <person name="Shaffer H.B."/>
            <person name="Gillespie T."/>
            <person name="Marimuthu M.P.A."/>
            <person name="Nguyen O."/>
            <person name="Fairbairn C.W."/>
            <person name="Seligmann W.E."/>
            <person name="Escalona M."/>
            <person name="Miller C."/>
            <person name="Toffelmier E."/>
        </authorList>
    </citation>
    <scope>NUCLEOTIDE SEQUENCE</scope>
    <source>
        <strain evidence="1">CCGP_102_HBS-TG_Oc004</strain>
    </source>
</reference>
<dbReference type="AlphaFoldDB" id="A0AAU7YNI6"/>
<proteinExistence type="predicted"/>
<gene>
    <name evidence="1" type="ORF">ABS861_02550</name>
</gene>
<sequence>MRDSVLKRYALAYIKENGSDKNVQEFLQFRAVQGNADWSDSNFENA</sequence>
<evidence type="ECO:0000313" key="1">
    <source>
        <dbReference type="EMBL" id="XCA34296.1"/>
    </source>
</evidence>
<dbReference type="EMBL" id="CP158587">
    <property type="protein sequence ID" value="XCA34296.1"/>
    <property type="molecule type" value="Genomic_DNA"/>
</dbReference>
<accession>A0AAU7YNI6</accession>